<evidence type="ECO:0000256" key="1">
    <source>
        <dbReference type="ARBA" id="ARBA00006432"/>
    </source>
</evidence>
<dbReference type="InterPro" id="IPR042099">
    <property type="entry name" value="ANL_N_sf"/>
</dbReference>
<dbReference type="PANTHER" id="PTHR43767">
    <property type="entry name" value="LONG-CHAIN-FATTY-ACID--COA LIGASE"/>
    <property type="match status" value="1"/>
</dbReference>
<dbReference type="Proteomes" id="UP000199417">
    <property type="component" value="Unassembled WGS sequence"/>
</dbReference>
<sequence length="507" mass="55414">MNLTTMLESTCRKFPDKEAVVYGDERITYRELLAASRRAAEVFRARGVGRGDRVAVMTFNTPGFVIAAFGAWRAGAAVVPVNHKLAPPEVEYLLRHSGATVGVASAELRPVVEAGAPQVDWLFTEGGPDAERDFDSLVDVADEWDGVDLDETDIAQVLYTSGTTSAPKGCLHTHRSITTVAPYIATTLGLDRDERVLIAMPIWHAAPLNVWFVPTMFLGGTVVLMREYAPLPFLEIIGAEKITAFFGAPIAYLAPLQVARAAGIDLSAYDFSTMRRWTYGGAPIGAEVARQLQQAYRSEDFYQVYGMSEMGPTGTALYPHEQIAKAGSIGRGGMPGVDLRVVRADGGDAGPGETGEIWLSGDTRMVGYLNNDEATAEVFEGRWYRTGDVARLDEDGYLYIVDRTKDIIITGGENVYSQEVEEAIRPRADVLDVAVIGRPHREWGETVVAVVVPAPGCELELEELREYLSGKLARYKVPRELVLVESLPRNPSGKLTKHVVRESVFGD</sequence>
<dbReference type="InterPro" id="IPR045851">
    <property type="entry name" value="AMP-bd_C_sf"/>
</dbReference>
<dbReference type="Pfam" id="PF13193">
    <property type="entry name" value="AMP-binding_C"/>
    <property type="match status" value="1"/>
</dbReference>
<accession>A0A1G6ZBQ1</accession>
<gene>
    <name evidence="5" type="ORF">SAMN05444580_108159</name>
</gene>
<dbReference type="Gene3D" id="3.30.300.30">
    <property type="match status" value="1"/>
</dbReference>
<proteinExistence type="inferred from homology"/>
<feature type="domain" description="AMP-binding enzyme C-terminal" evidence="4">
    <location>
        <begin position="419"/>
        <end position="494"/>
    </location>
</feature>
<evidence type="ECO:0000313" key="5">
    <source>
        <dbReference type="EMBL" id="SDD99285.1"/>
    </source>
</evidence>
<dbReference type="AlphaFoldDB" id="A0A1G6ZBQ1"/>
<dbReference type="InterPro" id="IPR025110">
    <property type="entry name" value="AMP-bd_C"/>
</dbReference>
<keyword evidence="2" id="KW-0436">Ligase</keyword>
<organism evidence="5 6">
    <name type="scientific">Rhodococcus tukisamuensis</name>
    <dbReference type="NCBI Taxonomy" id="168276"/>
    <lineage>
        <taxon>Bacteria</taxon>
        <taxon>Bacillati</taxon>
        <taxon>Actinomycetota</taxon>
        <taxon>Actinomycetes</taxon>
        <taxon>Mycobacteriales</taxon>
        <taxon>Nocardiaceae</taxon>
        <taxon>Rhodococcus</taxon>
    </lineage>
</organism>
<comment type="similarity">
    <text evidence="1">Belongs to the ATP-dependent AMP-binding enzyme family.</text>
</comment>
<dbReference type="GO" id="GO:0016878">
    <property type="term" value="F:acid-thiol ligase activity"/>
    <property type="evidence" value="ECO:0007669"/>
    <property type="project" value="UniProtKB-ARBA"/>
</dbReference>
<dbReference type="EMBL" id="FNAB01000008">
    <property type="protein sequence ID" value="SDD99285.1"/>
    <property type="molecule type" value="Genomic_DNA"/>
</dbReference>
<dbReference type="RefSeq" id="WP_072845577.1">
    <property type="nucleotide sequence ID" value="NZ_FNAB01000008.1"/>
</dbReference>
<dbReference type="PROSITE" id="PS00455">
    <property type="entry name" value="AMP_BINDING"/>
    <property type="match status" value="1"/>
</dbReference>
<dbReference type="InterPro" id="IPR020845">
    <property type="entry name" value="AMP-binding_CS"/>
</dbReference>
<evidence type="ECO:0000259" key="4">
    <source>
        <dbReference type="Pfam" id="PF13193"/>
    </source>
</evidence>
<evidence type="ECO:0000313" key="6">
    <source>
        <dbReference type="Proteomes" id="UP000199417"/>
    </source>
</evidence>
<dbReference type="SUPFAM" id="SSF56801">
    <property type="entry name" value="Acetyl-CoA synthetase-like"/>
    <property type="match status" value="1"/>
</dbReference>
<dbReference type="Pfam" id="PF00501">
    <property type="entry name" value="AMP-binding"/>
    <property type="match status" value="1"/>
</dbReference>
<dbReference type="PANTHER" id="PTHR43767:SF1">
    <property type="entry name" value="NONRIBOSOMAL PEPTIDE SYNTHASE PES1 (EUROFUNG)-RELATED"/>
    <property type="match status" value="1"/>
</dbReference>
<reference evidence="5 6" key="1">
    <citation type="submission" date="2016-10" db="EMBL/GenBank/DDBJ databases">
        <authorList>
            <person name="de Groot N.N."/>
        </authorList>
    </citation>
    <scope>NUCLEOTIDE SEQUENCE [LARGE SCALE GENOMIC DNA]</scope>
    <source>
        <strain evidence="5 6">JCM 11308</strain>
    </source>
</reference>
<dbReference type="STRING" id="168276.SAMN05444580_108159"/>
<evidence type="ECO:0000256" key="2">
    <source>
        <dbReference type="ARBA" id="ARBA00022598"/>
    </source>
</evidence>
<protein>
    <submittedName>
        <fullName evidence="5">Feruloyl-CoA synthase</fullName>
    </submittedName>
</protein>
<keyword evidence="6" id="KW-1185">Reference proteome</keyword>
<dbReference type="InterPro" id="IPR050237">
    <property type="entry name" value="ATP-dep_AMP-bd_enzyme"/>
</dbReference>
<evidence type="ECO:0000259" key="3">
    <source>
        <dbReference type="Pfam" id="PF00501"/>
    </source>
</evidence>
<dbReference type="FunFam" id="3.30.300.30:FF:000008">
    <property type="entry name" value="2,3-dihydroxybenzoate-AMP ligase"/>
    <property type="match status" value="1"/>
</dbReference>
<dbReference type="InterPro" id="IPR000873">
    <property type="entry name" value="AMP-dep_synth/lig_dom"/>
</dbReference>
<dbReference type="Gene3D" id="3.40.50.12780">
    <property type="entry name" value="N-terminal domain of ligase-like"/>
    <property type="match status" value="1"/>
</dbReference>
<feature type="domain" description="AMP-dependent synthetase/ligase" evidence="3">
    <location>
        <begin position="8"/>
        <end position="369"/>
    </location>
</feature>
<name>A0A1G6ZBQ1_9NOCA</name>